<evidence type="ECO:0000313" key="2">
    <source>
        <dbReference type="Proteomes" id="UP000233440"/>
    </source>
</evidence>
<reference evidence="1 2" key="1">
    <citation type="submission" date="2017-11" db="EMBL/GenBank/DDBJ databases">
        <title>Bacillus camelliae sp. nov., isolated from pu'er tea.</title>
        <authorList>
            <person name="Niu L."/>
        </authorList>
    </citation>
    <scope>NUCLEOTIDE SEQUENCE [LARGE SCALE GENOMIC DNA]</scope>
    <source>
        <strain evidence="1 2">7578-1</strain>
    </source>
</reference>
<proteinExistence type="predicted"/>
<comment type="caution">
    <text evidence="1">The sequence shown here is derived from an EMBL/GenBank/DDBJ whole genome shotgun (WGS) entry which is preliminary data.</text>
</comment>
<name>A0A2N3LDL0_9BACI</name>
<organism evidence="1 2">
    <name type="scientific">Heyndrickxia camelliae</name>
    <dbReference type="NCBI Taxonomy" id="1707093"/>
    <lineage>
        <taxon>Bacteria</taxon>
        <taxon>Bacillati</taxon>
        <taxon>Bacillota</taxon>
        <taxon>Bacilli</taxon>
        <taxon>Bacillales</taxon>
        <taxon>Bacillaceae</taxon>
        <taxon>Heyndrickxia</taxon>
    </lineage>
</organism>
<dbReference type="OrthoDB" id="9870936at2"/>
<dbReference type="Proteomes" id="UP000233440">
    <property type="component" value="Unassembled WGS sequence"/>
</dbReference>
<accession>A0A2N3LDL0</accession>
<keyword evidence="2" id="KW-1185">Reference proteome</keyword>
<sequence>MRKENYEHDSSVIIKRSPAVSGRKNLNTLSASSLKCSIVVRSNPPIVKSVSNEIAKNIFTLDKVLRESNEILPWDRQLENR</sequence>
<protein>
    <submittedName>
        <fullName evidence="1">Uncharacterized protein</fullName>
    </submittedName>
</protein>
<dbReference type="EMBL" id="PIQO01000030">
    <property type="protein sequence ID" value="PKR82691.1"/>
    <property type="molecule type" value="Genomic_DNA"/>
</dbReference>
<dbReference type="AlphaFoldDB" id="A0A2N3LDL0"/>
<gene>
    <name evidence="1" type="ORF">CWO92_22915</name>
</gene>
<dbReference type="RefSeq" id="WP_061184583.1">
    <property type="nucleotide sequence ID" value="NZ_PIQO01000030.1"/>
</dbReference>
<evidence type="ECO:0000313" key="1">
    <source>
        <dbReference type="EMBL" id="PKR82691.1"/>
    </source>
</evidence>